<feature type="transmembrane region" description="Helical" evidence="7">
    <location>
        <begin position="393"/>
        <end position="415"/>
    </location>
</feature>
<comment type="caution">
    <text evidence="10">The sequence shown here is derived from an EMBL/GenBank/DDBJ whole genome shotgun (WGS) entry which is preliminary data.</text>
</comment>
<feature type="domain" description="Bulb-type lectin" evidence="9">
    <location>
        <begin position="481"/>
        <end position="588"/>
    </location>
</feature>
<dbReference type="InterPro" id="IPR001480">
    <property type="entry name" value="Bulb-type_lectin_dom"/>
</dbReference>
<keyword evidence="7" id="KW-0472">Membrane</keyword>
<dbReference type="CDD" id="cd00028">
    <property type="entry name" value="B_lectin"/>
    <property type="match status" value="1"/>
</dbReference>
<feature type="domain" description="Protein kinase" evidence="8">
    <location>
        <begin position="15"/>
        <end position="275"/>
    </location>
</feature>
<dbReference type="Pfam" id="PF00069">
    <property type="entry name" value="Pkinase"/>
    <property type="match status" value="1"/>
</dbReference>
<evidence type="ECO:0000256" key="4">
    <source>
        <dbReference type="ARBA" id="ARBA00022840"/>
    </source>
</evidence>
<dbReference type="PROSITE" id="PS00107">
    <property type="entry name" value="PROTEIN_KINASE_ATP"/>
    <property type="match status" value="1"/>
</dbReference>
<feature type="compositionally biased region" description="Low complexity" evidence="6">
    <location>
        <begin position="437"/>
        <end position="474"/>
    </location>
</feature>
<dbReference type="PANTHER" id="PTHR43289:SF34">
    <property type="entry name" value="SERINE_THREONINE-PROTEIN KINASE YBDM-RELATED"/>
    <property type="match status" value="1"/>
</dbReference>
<evidence type="ECO:0000259" key="9">
    <source>
        <dbReference type="PROSITE" id="PS50927"/>
    </source>
</evidence>
<dbReference type="PROSITE" id="PS50927">
    <property type="entry name" value="BULB_LECTIN"/>
    <property type="match status" value="1"/>
</dbReference>
<dbReference type="EMBL" id="JBHTMM010000006">
    <property type="protein sequence ID" value="MFD1305612.1"/>
    <property type="molecule type" value="Genomic_DNA"/>
</dbReference>
<dbReference type="PROSITE" id="PS50011">
    <property type="entry name" value="PROTEIN_KINASE_DOM"/>
    <property type="match status" value="1"/>
</dbReference>
<evidence type="ECO:0000313" key="10">
    <source>
        <dbReference type="EMBL" id="MFD1305612.1"/>
    </source>
</evidence>
<dbReference type="SMART" id="SM00108">
    <property type="entry name" value="B_lectin"/>
    <property type="match status" value="1"/>
</dbReference>
<dbReference type="InterPro" id="IPR017441">
    <property type="entry name" value="Protein_kinase_ATP_BS"/>
</dbReference>
<dbReference type="SUPFAM" id="SSF51110">
    <property type="entry name" value="alpha-D-mannose-specific plant lectins"/>
    <property type="match status" value="1"/>
</dbReference>
<feature type="region of interest" description="Disordered" evidence="6">
    <location>
        <begin position="420"/>
        <end position="474"/>
    </location>
</feature>
<feature type="region of interest" description="Disordered" evidence="6">
    <location>
        <begin position="284"/>
        <end position="312"/>
    </location>
</feature>
<keyword evidence="1" id="KW-0808">Transferase</keyword>
<dbReference type="InterPro" id="IPR000719">
    <property type="entry name" value="Prot_kinase_dom"/>
</dbReference>
<dbReference type="PROSITE" id="PS00108">
    <property type="entry name" value="PROTEIN_KINASE_ST"/>
    <property type="match status" value="1"/>
</dbReference>
<evidence type="ECO:0000256" key="2">
    <source>
        <dbReference type="ARBA" id="ARBA00022741"/>
    </source>
</evidence>
<sequence length="588" mass="60281">MHSLDGSDPSHIGRYRLVGRLGEGGMGRVYLARSPGGRPVAVKVINDHLRHDEHALSRFRREVETLGTVRSAYTASLIDAELETPPYWLATEYVPGPTLHAAVMTHGPLPADLARIMLAALAEGLDAIHVRGVWHRDLKPHNVILSATGPQLIDFGIARNSGPSDLTQVGGAMGSPGYIAPETITGSETGPGADVFALGATLAFAVTGRPPYGDGPFAAVSYRSVHGEIDLRGVDPGVVELISACVHSDPARRPHLQRIVELCQAQTDLVQHPAYQRALAMGPAPERERAATAAGQRSGTGSGMGGPTGSGGMSVGLSDATAPLAPPMTTATAVGTREADAFTLLALGAGPGPLARPHAADTYGAYPDDAYPVTAPTARPDGAGRQNGRRGRAAAIGAGVLVAVAAAALLLFHAFGDEGSGSARATPSVSADRAADRSAGPSQSGAKASPSAAGAGTDATSGSDTGTGADGSADGSNLPDALVLKPPFTFEVGKFVKTVRSRLIMQTDGNLVLYDESGKARWASRTQGPGNTAVFQADGNLVVYGAQAKPLWASNTQGADGATLKVLEDGNMVIAIDDRIAWQTGTAH</sequence>
<proteinExistence type="predicted"/>
<keyword evidence="2 5" id="KW-0547">Nucleotide-binding</keyword>
<keyword evidence="11" id="KW-1185">Reference proteome</keyword>
<keyword evidence="4 5" id="KW-0067">ATP-binding</keyword>
<organism evidence="10 11">
    <name type="scientific">Streptomyces kaempferi</name>
    <dbReference type="NCBI Taxonomy" id="333725"/>
    <lineage>
        <taxon>Bacteria</taxon>
        <taxon>Bacillati</taxon>
        <taxon>Actinomycetota</taxon>
        <taxon>Actinomycetes</taxon>
        <taxon>Kitasatosporales</taxon>
        <taxon>Streptomycetaceae</taxon>
        <taxon>Streptomyces</taxon>
    </lineage>
</organism>
<dbReference type="Gene3D" id="1.10.510.10">
    <property type="entry name" value="Transferase(Phosphotransferase) domain 1"/>
    <property type="match status" value="1"/>
</dbReference>
<dbReference type="RefSeq" id="WP_381236000.1">
    <property type="nucleotide sequence ID" value="NZ_JBHSKH010000026.1"/>
</dbReference>
<dbReference type="SMART" id="SM00220">
    <property type="entry name" value="S_TKc"/>
    <property type="match status" value="1"/>
</dbReference>
<accession>A0ABW3X7K3</accession>
<dbReference type="CDD" id="cd14014">
    <property type="entry name" value="STKc_PknB_like"/>
    <property type="match status" value="1"/>
</dbReference>
<dbReference type="InterPro" id="IPR036426">
    <property type="entry name" value="Bulb-type_lectin_dom_sf"/>
</dbReference>
<feature type="binding site" evidence="5">
    <location>
        <position position="43"/>
    </location>
    <ligand>
        <name>ATP</name>
        <dbReference type="ChEBI" id="CHEBI:30616"/>
    </ligand>
</feature>
<evidence type="ECO:0000256" key="7">
    <source>
        <dbReference type="SAM" id="Phobius"/>
    </source>
</evidence>
<name>A0ABW3X7K3_9ACTN</name>
<dbReference type="Proteomes" id="UP001597058">
    <property type="component" value="Unassembled WGS sequence"/>
</dbReference>
<gene>
    <name evidence="10" type="ORF">ACFQ5X_07105</name>
</gene>
<keyword evidence="7" id="KW-1133">Transmembrane helix</keyword>
<evidence type="ECO:0000256" key="1">
    <source>
        <dbReference type="ARBA" id="ARBA00022679"/>
    </source>
</evidence>
<keyword evidence="3 10" id="KW-0418">Kinase</keyword>
<dbReference type="GO" id="GO:0016301">
    <property type="term" value="F:kinase activity"/>
    <property type="evidence" value="ECO:0007669"/>
    <property type="project" value="UniProtKB-KW"/>
</dbReference>
<dbReference type="InterPro" id="IPR008271">
    <property type="entry name" value="Ser/Thr_kinase_AS"/>
</dbReference>
<reference evidence="11" key="1">
    <citation type="journal article" date="2019" name="Int. J. Syst. Evol. Microbiol.">
        <title>The Global Catalogue of Microorganisms (GCM) 10K type strain sequencing project: providing services to taxonomists for standard genome sequencing and annotation.</title>
        <authorList>
            <consortium name="The Broad Institute Genomics Platform"/>
            <consortium name="The Broad Institute Genome Sequencing Center for Infectious Disease"/>
            <person name="Wu L."/>
            <person name="Ma J."/>
        </authorList>
    </citation>
    <scope>NUCLEOTIDE SEQUENCE [LARGE SCALE GENOMIC DNA]</scope>
    <source>
        <strain evidence="11">CGMCC 4.7020</strain>
    </source>
</reference>
<keyword evidence="7" id="KW-0812">Transmembrane</keyword>
<dbReference type="Gene3D" id="2.90.10.30">
    <property type="match status" value="1"/>
</dbReference>
<dbReference type="Gene3D" id="3.30.200.20">
    <property type="entry name" value="Phosphorylase Kinase, domain 1"/>
    <property type="match status" value="1"/>
</dbReference>
<evidence type="ECO:0000256" key="5">
    <source>
        <dbReference type="PROSITE-ProRule" id="PRU10141"/>
    </source>
</evidence>
<evidence type="ECO:0000256" key="3">
    <source>
        <dbReference type="ARBA" id="ARBA00022777"/>
    </source>
</evidence>
<dbReference type="PANTHER" id="PTHR43289">
    <property type="entry name" value="MITOGEN-ACTIVATED PROTEIN KINASE KINASE KINASE 20-RELATED"/>
    <property type="match status" value="1"/>
</dbReference>
<evidence type="ECO:0000259" key="8">
    <source>
        <dbReference type="PROSITE" id="PS50011"/>
    </source>
</evidence>
<feature type="compositionally biased region" description="Gly residues" evidence="6">
    <location>
        <begin position="298"/>
        <end position="312"/>
    </location>
</feature>
<protein>
    <submittedName>
        <fullName evidence="10">Protein kinase</fullName>
    </submittedName>
</protein>
<evidence type="ECO:0000313" key="11">
    <source>
        <dbReference type="Proteomes" id="UP001597058"/>
    </source>
</evidence>
<dbReference type="SUPFAM" id="SSF56112">
    <property type="entry name" value="Protein kinase-like (PK-like)"/>
    <property type="match status" value="1"/>
</dbReference>
<evidence type="ECO:0000256" key="6">
    <source>
        <dbReference type="SAM" id="MobiDB-lite"/>
    </source>
</evidence>
<dbReference type="InterPro" id="IPR011009">
    <property type="entry name" value="Kinase-like_dom_sf"/>
</dbReference>